<protein>
    <submittedName>
        <fullName evidence="1">Uncharacterized protein</fullName>
    </submittedName>
</protein>
<gene>
    <name evidence="1" type="ORF">DFH08DRAFT_826600</name>
</gene>
<dbReference type="Proteomes" id="UP001218218">
    <property type="component" value="Unassembled WGS sequence"/>
</dbReference>
<reference evidence="1" key="1">
    <citation type="submission" date="2023-03" db="EMBL/GenBank/DDBJ databases">
        <title>Massive genome expansion in bonnet fungi (Mycena s.s.) driven by repeated elements and novel gene families across ecological guilds.</title>
        <authorList>
            <consortium name="Lawrence Berkeley National Laboratory"/>
            <person name="Harder C.B."/>
            <person name="Miyauchi S."/>
            <person name="Viragh M."/>
            <person name="Kuo A."/>
            <person name="Thoen E."/>
            <person name="Andreopoulos B."/>
            <person name="Lu D."/>
            <person name="Skrede I."/>
            <person name="Drula E."/>
            <person name="Henrissat B."/>
            <person name="Morin E."/>
            <person name="Kohler A."/>
            <person name="Barry K."/>
            <person name="LaButti K."/>
            <person name="Morin E."/>
            <person name="Salamov A."/>
            <person name="Lipzen A."/>
            <person name="Mereny Z."/>
            <person name="Hegedus B."/>
            <person name="Baldrian P."/>
            <person name="Stursova M."/>
            <person name="Weitz H."/>
            <person name="Taylor A."/>
            <person name="Grigoriev I.V."/>
            <person name="Nagy L.G."/>
            <person name="Martin F."/>
            <person name="Kauserud H."/>
        </authorList>
    </citation>
    <scope>NUCLEOTIDE SEQUENCE</scope>
    <source>
        <strain evidence="1">CBHHK002</strain>
    </source>
</reference>
<evidence type="ECO:0000313" key="2">
    <source>
        <dbReference type="Proteomes" id="UP001218218"/>
    </source>
</evidence>
<proteinExistence type="predicted"/>
<comment type="caution">
    <text evidence="1">The sequence shown here is derived from an EMBL/GenBank/DDBJ whole genome shotgun (WGS) entry which is preliminary data.</text>
</comment>
<keyword evidence="2" id="KW-1185">Reference proteome</keyword>
<sequence length="109" mass="11411">MSKADDFGVPDVDIVAAAEEAGEIGAGGVPVAPCRTDVCLAEDAVGAGWRTRRRQSAEDDVAVVWLIPATGPGSLFSHPRAIRDALRIAVVQSALRALSLALKIDMVFI</sequence>
<dbReference type="EMBL" id="JARIHO010000116">
    <property type="protein sequence ID" value="KAJ7302426.1"/>
    <property type="molecule type" value="Genomic_DNA"/>
</dbReference>
<accession>A0AAD6YZN8</accession>
<name>A0AAD6YZN8_9AGAR</name>
<dbReference type="AlphaFoldDB" id="A0AAD6YZN8"/>
<organism evidence="1 2">
    <name type="scientific">Mycena albidolilacea</name>
    <dbReference type="NCBI Taxonomy" id="1033008"/>
    <lineage>
        <taxon>Eukaryota</taxon>
        <taxon>Fungi</taxon>
        <taxon>Dikarya</taxon>
        <taxon>Basidiomycota</taxon>
        <taxon>Agaricomycotina</taxon>
        <taxon>Agaricomycetes</taxon>
        <taxon>Agaricomycetidae</taxon>
        <taxon>Agaricales</taxon>
        <taxon>Marasmiineae</taxon>
        <taxon>Mycenaceae</taxon>
        <taxon>Mycena</taxon>
    </lineage>
</organism>
<evidence type="ECO:0000313" key="1">
    <source>
        <dbReference type="EMBL" id="KAJ7302426.1"/>
    </source>
</evidence>